<dbReference type="PROSITE" id="PS50914">
    <property type="entry name" value="BON"/>
    <property type="match status" value="1"/>
</dbReference>
<keyword evidence="8" id="KW-1185">Reference proteome</keyword>
<evidence type="ECO:0000256" key="4">
    <source>
        <dbReference type="PROSITE-ProRule" id="PRU00473"/>
    </source>
</evidence>
<evidence type="ECO:0000313" key="8">
    <source>
        <dbReference type="Proteomes" id="UP000219465"/>
    </source>
</evidence>
<dbReference type="PANTHER" id="PTHR30329:SF21">
    <property type="entry name" value="LIPOPROTEIN YIAD-RELATED"/>
    <property type="match status" value="1"/>
</dbReference>
<name>A0A286HM39_9HYPH</name>
<dbReference type="PROSITE" id="PS51123">
    <property type="entry name" value="OMPA_2"/>
    <property type="match status" value="1"/>
</dbReference>
<dbReference type="InterPro" id="IPR006665">
    <property type="entry name" value="OmpA-like"/>
</dbReference>
<feature type="domain" description="BON" evidence="5">
    <location>
        <begin position="26"/>
        <end position="94"/>
    </location>
</feature>
<sequence length="589" mass="62335">MQYLKMWIWPGLAAVACLSALALWFEAAGMESELRSRTLSALRQNHAWAQVGTVGRSIVLSGLAPDKASQDSAMLAARNVAGVRKVVDSMALLPEESPYRLSAEKTASGIILSGFVPHEAARAAIISTLTGLLPGIAVSDQMKPARGAPADLVSLASHGLAVFPRFSTGKIEITDDTIRVSGQALNPDDHEVALEVLASIPAGALSATDISPAPVSGVYSWTAVLTADTLVIGGYVPDDTMRKAIMEHGRAISEARDVKDQMRFAAGVPDAVDWLAAAETGLKALQHLSEGSVMVQNTTLGVQGEARDAQAYRTVDSLLSGKLPNGVVLGTADIGIAGAKDAVWTASFADRTLELRGAVPGSAVREKLLYAAALKFGRARIDDRLTAVEGRPDGFEEAALVALQALSRLEQAEVRIEDGVVHVEGRAFNPASRAEVERLLGENLPPGFSAHMDISELQEAEADLAADTCQAELNDLLSHNSVLFHSGETSIQDHSHGFLDRIARVVQRCGTVRVEVSGHSDADGEKTENLALSVRRAESVIEFLRAAGVERGRLVAAGAGETDSIDSADKETAEAANSRIEFRVLNQPD</sequence>
<dbReference type="SUPFAM" id="SSF103088">
    <property type="entry name" value="OmpA-like"/>
    <property type="match status" value="1"/>
</dbReference>
<dbReference type="RefSeq" id="WP_097104985.1">
    <property type="nucleotide sequence ID" value="NZ_OCPC01000001.1"/>
</dbReference>
<dbReference type="CDD" id="cd07185">
    <property type="entry name" value="OmpA_C-like"/>
    <property type="match status" value="1"/>
</dbReference>
<keyword evidence="2 4" id="KW-0472">Membrane</keyword>
<dbReference type="OrthoDB" id="5525824at2"/>
<dbReference type="PANTHER" id="PTHR30329">
    <property type="entry name" value="STATOR ELEMENT OF FLAGELLAR MOTOR COMPLEX"/>
    <property type="match status" value="1"/>
</dbReference>
<dbReference type="GO" id="GO:0009279">
    <property type="term" value="C:cell outer membrane"/>
    <property type="evidence" value="ECO:0007669"/>
    <property type="project" value="UniProtKB-SubCell"/>
</dbReference>
<feature type="domain" description="OmpA-like" evidence="6">
    <location>
        <begin position="471"/>
        <end position="588"/>
    </location>
</feature>
<evidence type="ECO:0000259" key="6">
    <source>
        <dbReference type="PROSITE" id="PS51123"/>
    </source>
</evidence>
<dbReference type="Gene3D" id="3.40.1520.20">
    <property type="match status" value="3"/>
</dbReference>
<dbReference type="PRINTS" id="PR01021">
    <property type="entry name" value="OMPADOMAIN"/>
</dbReference>
<dbReference type="Proteomes" id="UP000219465">
    <property type="component" value="Unassembled WGS sequence"/>
</dbReference>
<reference evidence="8" key="1">
    <citation type="submission" date="2017-08" db="EMBL/GenBank/DDBJ databases">
        <authorList>
            <person name="Varghese N."/>
            <person name="Submissions S."/>
        </authorList>
    </citation>
    <scope>NUCLEOTIDE SEQUENCE [LARGE SCALE GENOMIC DNA]</scope>
    <source>
        <strain evidence="8">KCTC 23107</strain>
    </source>
</reference>
<accession>A0A286HM39</accession>
<dbReference type="InterPro" id="IPR036737">
    <property type="entry name" value="OmpA-like_sf"/>
</dbReference>
<gene>
    <name evidence="7" type="ORF">SAMN05877838_0624</name>
</gene>
<evidence type="ECO:0000256" key="1">
    <source>
        <dbReference type="ARBA" id="ARBA00004442"/>
    </source>
</evidence>
<evidence type="ECO:0000259" key="5">
    <source>
        <dbReference type="PROSITE" id="PS50914"/>
    </source>
</evidence>
<evidence type="ECO:0000256" key="2">
    <source>
        <dbReference type="ARBA" id="ARBA00023136"/>
    </source>
</evidence>
<evidence type="ECO:0000256" key="3">
    <source>
        <dbReference type="ARBA" id="ARBA00023237"/>
    </source>
</evidence>
<dbReference type="Pfam" id="PF04972">
    <property type="entry name" value="BON"/>
    <property type="match status" value="1"/>
</dbReference>
<dbReference type="EMBL" id="OCPC01000001">
    <property type="protein sequence ID" value="SOE08893.1"/>
    <property type="molecule type" value="Genomic_DNA"/>
</dbReference>
<evidence type="ECO:0000313" key="7">
    <source>
        <dbReference type="EMBL" id="SOE08893.1"/>
    </source>
</evidence>
<dbReference type="InterPro" id="IPR006664">
    <property type="entry name" value="OMP_bac"/>
</dbReference>
<comment type="subcellular location">
    <subcellularLocation>
        <location evidence="1">Cell outer membrane</location>
    </subcellularLocation>
</comment>
<organism evidence="7 8">
    <name type="scientific">Hoeflea halophila</name>
    <dbReference type="NCBI Taxonomy" id="714899"/>
    <lineage>
        <taxon>Bacteria</taxon>
        <taxon>Pseudomonadati</taxon>
        <taxon>Pseudomonadota</taxon>
        <taxon>Alphaproteobacteria</taxon>
        <taxon>Hyphomicrobiales</taxon>
        <taxon>Rhizobiaceae</taxon>
        <taxon>Hoeflea</taxon>
    </lineage>
</organism>
<dbReference type="PROSITE" id="PS51257">
    <property type="entry name" value="PROKAR_LIPOPROTEIN"/>
    <property type="match status" value="1"/>
</dbReference>
<dbReference type="Gene3D" id="3.30.1330.60">
    <property type="entry name" value="OmpA-like domain"/>
    <property type="match status" value="1"/>
</dbReference>
<dbReference type="InterPro" id="IPR007055">
    <property type="entry name" value="BON_dom"/>
</dbReference>
<dbReference type="InterPro" id="IPR050330">
    <property type="entry name" value="Bact_OuterMem_StrucFunc"/>
</dbReference>
<dbReference type="Pfam" id="PF00691">
    <property type="entry name" value="OmpA"/>
    <property type="match status" value="1"/>
</dbReference>
<dbReference type="AlphaFoldDB" id="A0A286HM39"/>
<protein>
    <submittedName>
        <fullName evidence="7">OOP family OmpA-OmpF porin</fullName>
    </submittedName>
</protein>
<proteinExistence type="predicted"/>
<keyword evidence="3" id="KW-0998">Cell outer membrane</keyword>